<accession>A0A836CQU9</accession>
<reference evidence="1" key="1">
    <citation type="submission" date="2021-02" db="EMBL/GenBank/DDBJ databases">
        <title>First Annotated Genome of the Yellow-green Alga Tribonema minus.</title>
        <authorList>
            <person name="Mahan K.M."/>
        </authorList>
    </citation>
    <scope>NUCLEOTIDE SEQUENCE</scope>
    <source>
        <strain evidence="1">UTEX B ZZ1240</strain>
    </source>
</reference>
<organism evidence="1 2">
    <name type="scientific">Tribonema minus</name>
    <dbReference type="NCBI Taxonomy" id="303371"/>
    <lineage>
        <taxon>Eukaryota</taxon>
        <taxon>Sar</taxon>
        <taxon>Stramenopiles</taxon>
        <taxon>Ochrophyta</taxon>
        <taxon>PX clade</taxon>
        <taxon>Xanthophyceae</taxon>
        <taxon>Tribonematales</taxon>
        <taxon>Tribonemataceae</taxon>
        <taxon>Tribonema</taxon>
    </lineage>
</organism>
<protein>
    <submittedName>
        <fullName evidence="1">HAD-like protein</fullName>
    </submittedName>
</protein>
<dbReference type="Gene3D" id="3.30.1240.10">
    <property type="match status" value="1"/>
</dbReference>
<dbReference type="InterPro" id="IPR023214">
    <property type="entry name" value="HAD_sf"/>
</dbReference>
<dbReference type="OrthoDB" id="407888at2759"/>
<dbReference type="Pfam" id="PF08282">
    <property type="entry name" value="Hydrolase_3"/>
    <property type="match status" value="1"/>
</dbReference>
<dbReference type="InterPro" id="IPR036412">
    <property type="entry name" value="HAD-like_sf"/>
</dbReference>
<gene>
    <name evidence="1" type="ORF">JKP88DRAFT_266271</name>
</gene>
<name>A0A836CQU9_9STRA</name>
<evidence type="ECO:0000313" key="2">
    <source>
        <dbReference type="Proteomes" id="UP000664859"/>
    </source>
</evidence>
<evidence type="ECO:0000313" key="1">
    <source>
        <dbReference type="EMBL" id="KAG5192281.1"/>
    </source>
</evidence>
<dbReference type="Proteomes" id="UP000664859">
    <property type="component" value="Unassembled WGS sequence"/>
</dbReference>
<dbReference type="EMBL" id="JAFCMP010000008">
    <property type="protein sequence ID" value="KAG5192281.1"/>
    <property type="molecule type" value="Genomic_DNA"/>
</dbReference>
<dbReference type="Gene3D" id="3.40.50.1000">
    <property type="entry name" value="HAD superfamily/HAD-like"/>
    <property type="match status" value="1"/>
</dbReference>
<proteinExistence type="predicted"/>
<keyword evidence="2" id="KW-1185">Reference proteome</keyword>
<dbReference type="AlphaFoldDB" id="A0A836CQU9"/>
<sequence length="319" mass="34096">MVGTHGTLLHYYEKGEPVPDADTVLALPPSKTGRRALISKRTLELTTALRQRGVKLTLVSGVRYSTFVDRLPYLPHADAYCIENGGRIFYPTAAPSPPPDGSTYHTAPPEHCLQEDLKWREGLESVCGKASENDPLDAERRAGPVWDLCRALRAEGWTVDTATYNTMLRINAGEGDGEARLLRRMASLPPSFLIATNFGLVDVMPRASGKLHVARYLAAAHFKFEVPDLGGCAAMGDDDNDIEMLSAAGRGAFVTGFSSRSIEAAARAAPRQFRVAAASGVAAAEECLEAILSLGGEGVMSDDGAARKGALKAELLQVA</sequence>
<dbReference type="SUPFAM" id="SSF56784">
    <property type="entry name" value="HAD-like"/>
    <property type="match status" value="1"/>
</dbReference>
<comment type="caution">
    <text evidence="1">The sequence shown here is derived from an EMBL/GenBank/DDBJ whole genome shotgun (WGS) entry which is preliminary data.</text>
</comment>